<name>A0A397HS39_9GLOM</name>
<dbReference type="AlphaFoldDB" id="A0A397HS39"/>
<evidence type="ECO:0000256" key="1">
    <source>
        <dbReference type="SAM" id="MobiDB-lite"/>
    </source>
</evidence>
<evidence type="ECO:0000313" key="2">
    <source>
        <dbReference type="EMBL" id="RHZ64788.1"/>
    </source>
</evidence>
<comment type="caution">
    <text evidence="2">The sequence shown here is derived from an EMBL/GenBank/DDBJ whole genome shotgun (WGS) entry which is preliminary data.</text>
</comment>
<accession>A0A397HS39</accession>
<dbReference type="Proteomes" id="UP000266861">
    <property type="component" value="Unassembled WGS sequence"/>
</dbReference>
<feature type="compositionally biased region" description="Low complexity" evidence="1">
    <location>
        <begin position="31"/>
        <end position="44"/>
    </location>
</feature>
<organism evidence="2 3">
    <name type="scientific">Diversispora epigaea</name>
    <dbReference type="NCBI Taxonomy" id="1348612"/>
    <lineage>
        <taxon>Eukaryota</taxon>
        <taxon>Fungi</taxon>
        <taxon>Fungi incertae sedis</taxon>
        <taxon>Mucoromycota</taxon>
        <taxon>Glomeromycotina</taxon>
        <taxon>Glomeromycetes</taxon>
        <taxon>Diversisporales</taxon>
        <taxon>Diversisporaceae</taxon>
        <taxon>Diversispora</taxon>
    </lineage>
</organism>
<feature type="compositionally biased region" description="Polar residues" evidence="1">
    <location>
        <begin position="1"/>
        <end position="17"/>
    </location>
</feature>
<protein>
    <submittedName>
        <fullName evidence="2">Uncharacterized protein</fullName>
    </submittedName>
</protein>
<sequence length="76" mass="8513">MNNNMDNSTSTIASTSPTRKRGRPRKEKAVPTTQTTSTITLAAPTKKRGTTDSPKSMEMAKNLWKKLLNMKKKYLV</sequence>
<dbReference type="EMBL" id="PQFF01000292">
    <property type="protein sequence ID" value="RHZ64788.1"/>
    <property type="molecule type" value="Genomic_DNA"/>
</dbReference>
<feature type="region of interest" description="Disordered" evidence="1">
    <location>
        <begin position="1"/>
        <end position="58"/>
    </location>
</feature>
<reference evidence="2 3" key="1">
    <citation type="submission" date="2018-08" db="EMBL/GenBank/DDBJ databases">
        <title>Genome and evolution of the arbuscular mycorrhizal fungus Diversispora epigaea (formerly Glomus versiforme) and its bacterial endosymbionts.</title>
        <authorList>
            <person name="Sun X."/>
            <person name="Fei Z."/>
            <person name="Harrison M."/>
        </authorList>
    </citation>
    <scope>NUCLEOTIDE SEQUENCE [LARGE SCALE GENOMIC DNA]</scope>
    <source>
        <strain evidence="2 3">IT104</strain>
    </source>
</reference>
<evidence type="ECO:0000313" key="3">
    <source>
        <dbReference type="Proteomes" id="UP000266861"/>
    </source>
</evidence>
<proteinExistence type="predicted"/>
<gene>
    <name evidence="2" type="ORF">Glove_320g196</name>
</gene>
<keyword evidence="3" id="KW-1185">Reference proteome</keyword>